<dbReference type="Proteomes" id="UP000053676">
    <property type="component" value="Unassembled WGS sequence"/>
</dbReference>
<accession>W2SJ82</accession>
<feature type="transmembrane region" description="Helical" evidence="1">
    <location>
        <begin position="145"/>
        <end position="164"/>
    </location>
</feature>
<sequence length="183" mass="21029">FFFKFATTPLNIYYRLLSESIFLLENAALLAPTSSKVKCPPFSNGHILECAFECCPSFEGADQGYYCCGPEERALIDNGVEHNRAERFVAYGSTFQIDYTLLIIGLIVSIVLSILLSFFCCLLCNGCWLHRRRNPQMYESVHESGWYPLCCEFFAQISLFFVLLRPKDFLVSFFYKFSILFSS</sequence>
<keyword evidence="1" id="KW-0812">Transmembrane</keyword>
<dbReference type="KEGG" id="nai:NECAME_15638"/>
<evidence type="ECO:0000313" key="3">
    <source>
        <dbReference type="Proteomes" id="UP000053676"/>
    </source>
</evidence>
<keyword evidence="1" id="KW-1133">Transmembrane helix</keyword>
<feature type="transmembrane region" description="Helical" evidence="1">
    <location>
        <begin position="99"/>
        <end position="124"/>
    </location>
</feature>
<reference evidence="3" key="1">
    <citation type="journal article" date="2014" name="Nat. Genet.">
        <title>Genome of the human hookworm Necator americanus.</title>
        <authorList>
            <person name="Tang Y.T."/>
            <person name="Gao X."/>
            <person name="Rosa B.A."/>
            <person name="Abubucker S."/>
            <person name="Hallsworth-Pepin K."/>
            <person name="Martin J."/>
            <person name="Tyagi R."/>
            <person name="Heizer E."/>
            <person name="Zhang X."/>
            <person name="Bhonagiri-Palsikar V."/>
            <person name="Minx P."/>
            <person name="Warren W.C."/>
            <person name="Wang Q."/>
            <person name="Zhan B."/>
            <person name="Hotez P.J."/>
            <person name="Sternberg P.W."/>
            <person name="Dougall A."/>
            <person name="Gaze S.T."/>
            <person name="Mulvenna J."/>
            <person name="Sotillo J."/>
            <person name="Ranganathan S."/>
            <person name="Rabelo E.M."/>
            <person name="Wilson R.K."/>
            <person name="Felgner P.L."/>
            <person name="Bethony J."/>
            <person name="Hawdon J.M."/>
            <person name="Gasser R.B."/>
            <person name="Loukas A."/>
            <person name="Mitreva M."/>
        </authorList>
    </citation>
    <scope>NUCLEOTIDE SEQUENCE [LARGE SCALE GENOMIC DNA]</scope>
</reference>
<evidence type="ECO:0000313" key="2">
    <source>
        <dbReference type="EMBL" id="ETN68782.1"/>
    </source>
</evidence>
<feature type="non-terminal residue" evidence="2">
    <location>
        <position position="1"/>
    </location>
</feature>
<organism evidence="2 3">
    <name type="scientific">Necator americanus</name>
    <name type="common">Human hookworm</name>
    <dbReference type="NCBI Taxonomy" id="51031"/>
    <lineage>
        <taxon>Eukaryota</taxon>
        <taxon>Metazoa</taxon>
        <taxon>Ecdysozoa</taxon>
        <taxon>Nematoda</taxon>
        <taxon>Chromadorea</taxon>
        <taxon>Rhabditida</taxon>
        <taxon>Rhabditina</taxon>
        <taxon>Rhabditomorpha</taxon>
        <taxon>Strongyloidea</taxon>
        <taxon>Ancylostomatidae</taxon>
        <taxon>Bunostominae</taxon>
        <taxon>Necator</taxon>
    </lineage>
</organism>
<keyword evidence="3" id="KW-1185">Reference proteome</keyword>
<protein>
    <submittedName>
        <fullName evidence="2">Uncharacterized protein</fullName>
    </submittedName>
</protein>
<dbReference type="OrthoDB" id="5771910at2759"/>
<dbReference type="EMBL" id="KI669200">
    <property type="protein sequence ID" value="ETN68782.1"/>
    <property type="molecule type" value="Genomic_DNA"/>
</dbReference>
<dbReference type="AlphaFoldDB" id="W2SJ82"/>
<gene>
    <name evidence="2" type="ORF">NECAME_15638</name>
</gene>
<keyword evidence="1" id="KW-0472">Membrane</keyword>
<proteinExistence type="predicted"/>
<name>W2SJ82_NECAM</name>
<evidence type="ECO:0000256" key="1">
    <source>
        <dbReference type="SAM" id="Phobius"/>
    </source>
</evidence>